<dbReference type="GO" id="GO:0016757">
    <property type="term" value="F:glycosyltransferase activity"/>
    <property type="evidence" value="ECO:0007669"/>
    <property type="project" value="InterPro"/>
</dbReference>
<protein>
    <submittedName>
        <fullName evidence="3">Glycosyltransferase family 4 protein</fullName>
    </submittedName>
</protein>
<feature type="domain" description="Glycosyl transferase family 1" evidence="1">
    <location>
        <begin position="206"/>
        <end position="345"/>
    </location>
</feature>
<comment type="caution">
    <text evidence="3">The sequence shown here is derived from an EMBL/GenBank/DDBJ whole genome shotgun (WGS) entry which is preliminary data.</text>
</comment>
<accession>A0A7C3J5Y9</accession>
<dbReference type="EMBL" id="DSTT01000003">
    <property type="protein sequence ID" value="HFK23527.1"/>
    <property type="molecule type" value="Genomic_DNA"/>
</dbReference>
<keyword evidence="3" id="KW-0808">Transferase</keyword>
<dbReference type="AlphaFoldDB" id="A0A7C3J5Y9"/>
<evidence type="ECO:0000259" key="2">
    <source>
        <dbReference type="Pfam" id="PF13439"/>
    </source>
</evidence>
<dbReference type="SUPFAM" id="SSF53756">
    <property type="entry name" value="UDP-Glycosyltransferase/glycogen phosphorylase"/>
    <property type="match status" value="1"/>
</dbReference>
<sequence>MKKDKKVLLISHLWPKSPQRLTPSTGIYVYEQVEELRKLCEVKVFVPVRINPDLKEFFSFPFKGKKILEKFIFKFDSNFTFLKYPKIFSKHFDSFFISFYLYTKTREDRYDIIHSHTLFPDGFSSYIYSRLKRIPFVVTIHGSDLMFINRKPFDKFLVNFYLKKAKKVIVVSERMKGILENDFKIKNSIVVRNGIKEMFDMTDLSKNILFVGRLTEVKDPLIMIDIFYEFLKVRKDFKLKIVGDGPLKEKVLEKIKEYGIEKFVDFEGFVKREDIGKIYSKSFLTVITSRSEGFPTILFESFSAGLPVISFDVGGVKEVVKDYKTGFIIPKRDKSLFVEKLLDAVDFSWDRDFLRDFSSNFTWEKIVRKIFEEVY</sequence>
<reference evidence="3" key="1">
    <citation type="journal article" date="2020" name="mSystems">
        <title>Genome- and Community-Level Interaction Insights into Carbon Utilization and Element Cycling Functions of Hydrothermarchaeota in Hydrothermal Sediment.</title>
        <authorList>
            <person name="Zhou Z."/>
            <person name="Liu Y."/>
            <person name="Xu W."/>
            <person name="Pan J."/>
            <person name="Luo Z.H."/>
            <person name="Li M."/>
        </authorList>
    </citation>
    <scope>NUCLEOTIDE SEQUENCE [LARGE SCALE GENOMIC DNA]</scope>
    <source>
        <strain evidence="3">SpSt-464</strain>
    </source>
</reference>
<feature type="domain" description="Glycosyltransferase subfamily 4-like N-terminal" evidence="2">
    <location>
        <begin position="26"/>
        <end position="195"/>
    </location>
</feature>
<evidence type="ECO:0000259" key="1">
    <source>
        <dbReference type="Pfam" id="PF00534"/>
    </source>
</evidence>
<proteinExistence type="predicted"/>
<dbReference type="InterPro" id="IPR028098">
    <property type="entry name" value="Glyco_trans_4-like_N"/>
</dbReference>
<dbReference type="CDD" id="cd03801">
    <property type="entry name" value="GT4_PimA-like"/>
    <property type="match status" value="1"/>
</dbReference>
<evidence type="ECO:0000313" key="3">
    <source>
        <dbReference type="EMBL" id="HFK23527.1"/>
    </source>
</evidence>
<gene>
    <name evidence="3" type="ORF">ENS15_02580</name>
</gene>
<organism evidence="3">
    <name type="scientific">candidate division WOR-3 bacterium</name>
    <dbReference type="NCBI Taxonomy" id="2052148"/>
    <lineage>
        <taxon>Bacteria</taxon>
        <taxon>Bacteria division WOR-3</taxon>
    </lineage>
</organism>
<name>A0A7C3J5Y9_UNCW3</name>
<dbReference type="InterPro" id="IPR001296">
    <property type="entry name" value="Glyco_trans_1"/>
</dbReference>
<dbReference type="Pfam" id="PF13439">
    <property type="entry name" value="Glyco_transf_4"/>
    <property type="match status" value="1"/>
</dbReference>
<dbReference type="Gene3D" id="3.40.50.2000">
    <property type="entry name" value="Glycogen Phosphorylase B"/>
    <property type="match status" value="2"/>
</dbReference>
<dbReference type="Pfam" id="PF00534">
    <property type="entry name" value="Glycos_transf_1"/>
    <property type="match status" value="1"/>
</dbReference>
<dbReference type="PANTHER" id="PTHR12526">
    <property type="entry name" value="GLYCOSYLTRANSFERASE"/>
    <property type="match status" value="1"/>
</dbReference>